<gene>
    <name evidence="4" type="ORF">BAUR9175_03438</name>
</gene>
<evidence type="ECO:0000313" key="4">
    <source>
        <dbReference type="EMBL" id="SMX98450.1"/>
    </source>
</evidence>
<dbReference type="InterPro" id="IPR009430">
    <property type="entry name" value="GvpL/GvpF"/>
</dbReference>
<dbReference type="Proteomes" id="UP000234525">
    <property type="component" value="Unassembled WGS sequence"/>
</dbReference>
<comment type="similarity">
    <text evidence="3">Belongs to the gas vesicle GvpF/GvpL family.</text>
</comment>
<evidence type="ECO:0000256" key="2">
    <source>
        <dbReference type="ARBA" id="ARBA00035108"/>
    </source>
</evidence>
<reference evidence="4" key="1">
    <citation type="submission" date="2017-03" db="EMBL/GenBank/DDBJ databases">
        <authorList>
            <person name="Monnet C."/>
        </authorList>
    </citation>
    <scope>NUCLEOTIDE SEQUENCE [LARGE SCALE GENOMIC DNA]</scope>
    <source>
        <strain evidence="4">ATCC 9175</strain>
    </source>
</reference>
<organism evidence="4 5">
    <name type="scientific">Brevibacterium aurantiacum</name>
    <dbReference type="NCBI Taxonomy" id="273384"/>
    <lineage>
        <taxon>Bacteria</taxon>
        <taxon>Bacillati</taxon>
        <taxon>Actinomycetota</taxon>
        <taxon>Actinomycetes</taxon>
        <taxon>Micrococcales</taxon>
        <taxon>Brevibacteriaceae</taxon>
        <taxon>Brevibacterium</taxon>
    </lineage>
</organism>
<accession>A0A2H1KFE3</accession>
<protein>
    <submittedName>
        <fullName evidence="4">Gas vesicle synthesis protein GvpL/GvpF</fullName>
    </submittedName>
</protein>
<dbReference type="GO" id="GO:0031411">
    <property type="term" value="C:gas vesicle"/>
    <property type="evidence" value="ECO:0007669"/>
    <property type="project" value="UniProtKB-SubCell"/>
</dbReference>
<dbReference type="AlphaFoldDB" id="A0A2H1KFE3"/>
<evidence type="ECO:0000256" key="3">
    <source>
        <dbReference type="ARBA" id="ARBA00035643"/>
    </source>
</evidence>
<dbReference type="PANTHER" id="PTHR36852:SF1">
    <property type="entry name" value="PROTEIN GVPL 2"/>
    <property type="match status" value="1"/>
</dbReference>
<evidence type="ECO:0000256" key="1">
    <source>
        <dbReference type="ARBA" id="ARBA00022987"/>
    </source>
</evidence>
<dbReference type="GO" id="GO:0031412">
    <property type="term" value="P:gas vesicle organization"/>
    <property type="evidence" value="ECO:0007669"/>
    <property type="project" value="InterPro"/>
</dbReference>
<dbReference type="Pfam" id="PF06386">
    <property type="entry name" value="GvpL_GvpF"/>
    <property type="match status" value="1"/>
</dbReference>
<sequence length="250" mass="27174">MSVDIETDSDKYLYGIVLADTDLSEGTGGVQASQLHAVGSGRVAAVVSDLVETDILGTPDDLKAHIAVLDGIAAERPVLPLAFGTVIPADADIAGEVLAPREAEYVEALEGLSGLSQYTLLVRYDRDTILREIILDNPEAAELRETIAGTDEDETRNERIRLGEIVVKTMESWKTTEGPPILNQLEPLTADMSVRESGQAEDVFEVAVLLAQESLAEFDDAIDKLAEANQDRMRFRFVGPQAPYDFVPEM</sequence>
<name>A0A2H1KFE3_BREAU</name>
<dbReference type="EMBL" id="FXZB01000032">
    <property type="protein sequence ID" value="SMX98450.1"/>
    <property type="molecule type" value="Genomic_DNA"/>
</dbReference>
<dbReference type="RefSeq" id="WP_101584679.1">
    <property type="nucleotide sequence ID" value="NZ_BJME01000015.1"/>
</dbReference>
<comment type="caution">
    <text evidence="4">The sequence shown here is derived from an EMBL/GenBank/DDBJ whole genome shotgun (WGS) entry which is preliminary data.</text>
</comment>
<comment type="subcellular location">
    <subcellularLocation>
        <location evidence="2">Gas vesicle</location>
    </subcellularLocation>
</comment>
<keyword evidence="5" id="KW-1185">Reference proteome</keyword>
<proteinExistence type="inferred from homology"/>
<dbReference type="PANTHER" id="PTHR36852">
    <property type="entry name" value="PROTEIN GVPL 2"/>
    <property type="match status" value="1"/>
</dbReference>
<keyword evidence="1" id="KW-0304">Gas vesicle</keyword>
<evidence type="ECO:0000313" key="5">
    <source>
        <dbReference type="Proteomes" id="UP000234525"/>
    </source>
</evidence>